<dbReference type="PROSITE" id="PS51294">
    <property type="entry name" value="HTH_MYB"/>
    <property type="match status" value="1"/>
</dbReference>
<dbReference type="CDD" id="cd00167">
    <property type="entry name" value="SANT"/>
    <property type="match status" value="1"/>
</dbReference>
<keyword evidence="2" id="KW-0805">Transcription regulation</keyword>
<dbReference type="GeneID" id="120109266"/>
<keyword evidence="3" id="KW-0238">DNA-binding</keyword>
<dbReference type="Pfam" id="PF00249">
    <property type="entry name" value="Myb_DNA-binding"/>
    <property type="match status" value="1"/>
</dbReference>
<evidence type="ECO:0000256" key="4">
    <source>
        <dbReference type="ARBA" id="ARBA00023163"/>
    </source>
</evidence>
<proteinExistence type="predicted"/>
<dbReference type="InterPro" id="IPR006447">
    <property type="entry name" value="Myb_dom_plants"/>
</dbReference>
<evidence type="ECO:0000256" key="3">
    <source>
        <dbReference type="ARBA" id="ARBA00023125"/>
    </source>
</evidence>
<dbReference type="PROSITE" id="PS50090">
    <property type="entry name" value="MYB_LIKE"/>
    <property type="match status" value="1"/>
</dbReference>
<dbReference type="GO" id="GO:0010468">
    <property type="term" value="P:regulation of gene expression"/>
    <property type="evidence" value="ECO:0007669"/>
    <property type="project" value="UniProtKB-ARBA"/>
</dbReference>
<feature type="domain" description="SANT" evidence="8">
    <location>
        <begin position="58"/>
        <end position="109"/>
    </location>
</feature>
<keyword evidence="10" id="KW-1185">Reference proteome</keyword>
<keyword evidence="5" id="KW-0539">Nucleus</keyword>
<sequence>MDIQGKTESTNPKPACEPNDQMHVDVKAKSTCGLQSNEVTSYGDELIHKVRKPYTITKQREKWTEEEHKKFLEALQLYGRAWRRIEEYIGTKTAVQIRSHAQKFFSKVVRESTGNSACTLQPIEIPPPRPKRKPLHPYPRKLGHSSSKRIPILKQLEKPSLQIPSANEQENGSPTSVLSAIGSDTLGSFFFESPKQLYITSCICC</sequence>
<evidence type="ECO:0000256" key="1">
    <source>
        <dbReference type="ARBA" id="ARBA00004123"/>
    </source>
</evidence>
<accession>A0A8B9A6W0</accession>
<dbReference type="PROSITE" id="PS51293">
    <property type="entry name" value="SANT"/>
    <property type="match status" value="1"/>
</dbReference>
<dbReference type="Gene3D" id="1.10.10.60">
    <property type="entry name" value="Homeodomain-like"/>
    <property type="match status" value="1"/>
</dbReference>
<feature type="domain" description="HTH myb-type" evidence="9">
    <location>
        <begin position="55"/>
        <end position="109"/>
    </location>
</feature>
<dbReference type="KEGG" id="pda:120109266"/>
<comment type="subcellular location">
    <subcellularLocation>
        <location evidence="1">Nucleus</location>
    </subcellularLocation>
</comment>
<feature type="compositionally biased region" description="Basic residues" evidence="6">
    <location>
        <begin position="129"/>
        <end position="145"/>
    </location>
</feature>
<evidence type="ECO:0000259" key="8">
    <source>
        <dbReference type="PROSITE" id="PS51293"/>
    </source>
</evidence>
<feature type="region of interest" description="Disordered" evidence="6">
    <location>
        <begin position="121"/>
        <end position="145"/>
    </location>
</feature>
<evidence type="ECO:0000256" key="6">
    <source>
        <dbReference type="SAM" id="MobiDB-lite"/>
    </source>
</evidence>
<dbReference type="AlphaFoldDB" id="A0A8B9A6W0"/>
<evidence type="ECO:0000259" key="9">
    <source>
        <dbReference type="PROSITE" id="PS51294"/>
    </source>
</evidence>
<dbReference type="InterPro" id="IPR009057">
    <property type="entry name" value="Homeodomain-like_sf"/>
</dbReference>
<name>A0A8B9A6W0_PHODC</name>
<keyword evidence="4" id="KW-0804">Transcription</keyword>
<evidence type="ECO:0000256" key="2">
    <source>
        <dbReference type="ARBA" id="ARBA00023015"/>
    </source>
</evidence>
<reference evidence="11" key="1">
    <citation type="submission" date="2025-08" db="UniProtKB">
        <authorList>
            <consortium name="RefSeq"/>
        </authorList>
    </citation>
    <scope>IDENTIFICATION</scope>
    <source>
        <tissue evidence="11">Young leaves</tissue>
    </source>
</reference>
<feature type="compositionally biased region" description="Polar residues" evidence="6">
    <location>
        <begin position="1"/>
        <end position="12"/>
    </location>
</feature>
<dbReference type="InterPro" id="IPR017884">
    <property type="entry name" value="SANT_dom"/>
</dbReference>
<dbReference type="OrthoDB" id="118550at2759"/>
<dbReference type="PANTHER" id="PTHR12802">
    <property type="entry name" value="SWI/SNF COMPLEX-RELATED"/>
    <property type="match status" value="1"/>
</dbReference>
<dbReference type="PANTHER" id="PTHR12802:SF175">
    <property type="entry name" value="PROTEIN REVEILLE 2"/>
    <property type="match status" value="1"/>
</dbReference>
<dbReference type="SUPFAM" id="SSF46689">
    <property type="entry name" value="Homeodomain-like"/>
    <property type="match status" value="1"/>
</dbReference>
<dbReference type="SMART" id="SM00717">
    <property type="entry name" value="SANT"/>
    <property type="match status" value="1"/>
</dbReference>
<evidence type="ECO:0000256" key="5">
    <source>
        <dbReference type="ARBA" id="ARBA00023242"/>
    </source>
</evidence>
<dbReference type="FunFam" id="1.10.10.60:FF:000023">
    <property type="entry name" value="protein REVEILLE 6 isoform X1"/>
    <property type="match status" value="1"/>
</dbReference>
<dbReference type="GO" id="GO:0005634">
    <property type="term" value="C:nucleus"/>
    <property type="evidence" value="ECO:0007669"/>
    <property type="project" value="UniProtKB-SubCell"/>
</dbReference>
<organism evidence="10 11">
    <name type="scientific">Phoenix dactylifera</name>
    <name type="common">Date palm</name>
    <dbReference type="NCBI Taxonomy" id="42345"/>
    <lineage>
        <taxon>Eukaryota</taxon>
        <taxon>Viridiplantae</taxon>
        <taxon>Streptophyta</taxon>
        <taxon>Embryophyta</taxon>
        <taxon>Tracheophyta</taxon>
        <taxon>Spermatophyta</taxon>
        <taxon>Magnoliopsida</taxon>
        <taxon>Liliopsida</taxon>
        <taxon>Arecaceae</taxon>
        <taxon>Coryphoideae</taxon>
        <taxon>Phoeniceae</taxon>
        <taxon>Phoenix</taxon>
    </lineage>
</organism>
<evidence type="ECO:0000259" key="7">
    <source>
        <dbReference type="PROSITE" id="PS50090"/>
    </source>
</evidence>
<feature type="domain" description="Myb-like" evidence="7">
    <location>
        <begin position="55"/>
        <end position="105"/>
    </location>
</feature>
<feature type="region of interest" description="Disordered" evidence="6">
    <location>
        <begin position="1"/>
        <end position="21"/>
    </location>
</feature>
<protein>
    <submittedName>
        <fullName evidence="11">Protein REVEILLE 1-like</fullName>
    </submittedName>
</protein>
<dbReference type="InterPro" id="IPR017930">
    <property type="entry name" value="Myb_dom"/>
</dbReference>
<evidence type="ECO:0000313" key="11">
    <source>
        <dbReference type="RefSeq" id="XP_038978949.1"/>
    </source>
</evidence>
<evidence type="ECO:0000313" key="10">
    <source>
        <dbReference type="Proteomes" id="UP000228380"/>
    </source>
</evidence>
<dbReference type="RefSeq" id="XP_038978949.1">
    <property type="nucleotide sequence ID" value="XM_039123021.1"/>
</dbReference>
<dbReference type="GO" id="GO:0003677">
    <property type="term" value="F:DNA binding"/>
    <property type="evidence" value="ECO:0007669"/>
    <property type="project" value="UniProtKB-KW"/>
</dbReference>
<dbReference type="NCBIfam" id="TIGR01557">
    <property type="entry name" value="myb_SHAQKYF"/>
    <property type="match status" value="1"/>
</dbReference>
<dbReference type="InterPro" id="IPR001005">
    <property type="entry name" value="SANT/Myb"/>
</dbReference>
<gene>
    <name evidence="11" type="primary">LOC120109266</name>
</gene>
<dbReference type="Proteomes" id="UP000228380">
    <property type="component" value="Unplaced"/>
</dbReference>